<dbReference type="Gene3D" id="3.40.50.1820">
    <property type="entry name" value="alpha/beta hydrolase"/>
    <property type="match status" value="1"/>
</dbReference>
<proteinExistence type="predicted"/>
<dbReference type="GO" id="GO:0016787">
    <property type="term" value="F:hydrolase activity"/>
    <property type="evidence" value="ECO:0007669"/>
    <property type="project" value="InterPro"/>
</dbReference>
<keyword evidence="3" id="KW-1185">Reference proteome</keyword>
<dbReference type="PANTHER" id="PTHR17630:SF44">
    <property type="entry name" value="PROTEIN AIM2"/>
    <property type="match status" value="1"/>
</dbReference>
<dbReference type="PANTHER" id="PTHR17630">
    <property type="entry name" value="DIENELACTONE HYDROLASE"/>
    <property type="match status" value="1"/>
</dbReference>
<evidence type="ECO:0000313" key="2">
    <source>
        <dbReference type="EMBL" id="KZP17073.1"/>
    </source>
</evidence>
<dbReference type="OrthoDB" id="17560at2759"/>
<dbReference type="InterPro" id="IPR029058">
    <property type="entry name" value="AB_hydrolase_fold"/>
</dbReference>
<dbReference type="Pfam" id="PF01738">
    <property type="entry name" value="DLH"/>
    <property type="match status" value="1"/>
</dbReference>
<name>A0A166FR74_9AGAM</name>
<protein>
    <submittedName>
        <fullName evidence="2">Alpha/beta-hydrolase</fullName>
    </submittedName>
</protein>
<organism evidence="2 3">
    <name type="scientific">Athelia psychrophila</name>
    <dbReference type="NCBI Taxonomy" id="1759441"/>
    <lineage>
        <taxon>Eukaryota</taxon>
        <taxon>Fungi</taxon>
        <taxon>Dikarya</taxon>
        <taxon>Basidiomycota</taxon>
        <taxon>Agaricomycotina</taxon>
        <taxon>Agaricomycetes</taxon>
        <taxon>Agaricomycetidae</taxon>
        <taxon>Atheliales</taxon>
        <taxon>Atheliaceae</taxon>
        <taxon>Athelia</taxon>
    </lineage>
</organism>
<dbReference type="STRING" id="436010.A0A166FR74"/>
<dbReference type="SUPFAM" id="SSF53474">
    <property type="entry name" value="alpha/beta-Hydrolases"/>
    <property type="match status" value="1"/>
</dbReference>
<evidence type="ECO:0000259" key="1">
    <source>
        <dbReference type="Pfam" id="PF01738"/>
    </source>
</evidence>
<sequence>MSHCDACFQGVRHEGEPEGKYEKIGDIECYVATPKGDYAKDKAVLFLTDVFGMQLINNQLLTDDFANNGFKTILIDLFGGEPIPEDALSGGAPNFNREEWMKKNDHATTRRVVDQVIAALKAEGVDKFGSTGYCYGGRHVFDLAFDGITAVSVVAHPSRLQIPDDLEKYLNNAKAPLLINSCTVDRGFPEEAQTKADEILGDGKFTPGYRRAHWEGCNHGFAVRGDMSDPKVKAGKEGAFKESVEWFRKYL</sequence>
<feature type="domain" description="Dienelactone hydrolase" evidence="1">
    <location>
        <begin position="27"/>
        <end position="251"/>
    </location>
</feature>
<dbReference type="Proteomes" id="UP000076532">
    <property type="component" value="Unassembled WGS sequence"/>
</dbReference>
<dbReference type="InterPro" id="IPR002925">
    <property type="entry name" value="Dienelactn_hydro"/>
</dbReference>
<evidence type="ECO:0000313" key="3">
    <source>
        <dbReference type="Proteomes" id="UP000076532"/>
    </source>
</evidence>
<gene>
    <name evidence="2" type="ORF">FIBSPDRAFT_830895</name>
</gene>
<dbReference type="EMBL" id="KV417586">
    <property type="protein sequence ID" value="KZP17073.1"/>
    <property type="molecule type" value="Genomic_DNA"/>
</dbReference>
<accession>A0A166FR74</accession>
<reference evidence="2 3" key="1">
    <citation type="journal article" date="2016" name="Mol. Biol. Evol.">
        <title>Comparative Genomics of Early-Diverging Mushroom-Forming Fungi Provides Insights into the Origins of Lignocellulose Decay Capabilities.</title>
        <authorList>
            <person name="Nagy L.G."/>
            <person name="Riley R."/>
            <person name="Tritt A."/>
            <person name="Adam C."/>
            <person name="Daum C."/>
            <person name="Floudas D."/>
            <person name="Sun H."/>
            <person name="Yadav J.S."/>
            <person name="Pangilinan J."/>
            <person name="Larsson K.H."/>
            <person name="Matsuura K."/>
            <person name="Barry K."/>
            <person name="Labutti K."/>
            <person name="Kuo R."/>
            <person name="Ohm R.A."/>
            <person name="Bhattacharya S.S."/>
            <person name="Shirouzu T."/>
            <person name="Yoshinaga Y."/>
            <person name="Martin F.M."/>
            <person name="Grigoriev I.V."/>
            <person name="Hibbett D.S."/>
        </authorList>
    </citation>
    <scope>NUCLEOTIDE SEQUENCE [LARGE SCALE GENOMIC DNA]</scope>
    <source>
        <strain evidence="2 3">CBS 109695</strain>
    </source>
</reference>
<dbReference type="AlphaFoldDB" id="A0A166FR74"/>